<evidence type="ECO:0000313" key="7">
    <source>
        <dbReference type="EMBL" id="GJT41738.1"/>
    </source>
</evidence>
<keyword evidence="5" id="KW-0539">Nucleus</keyword>
<evidence type="ECO:0000313" key="8">
    <source>
        <dbReference type="Proteomes" id="UP001151760"/>
    </source>
</evidence>
<evidence type="ECO:0000256" key="5">
    <source>
        <dbReference type="ARBA" id="ARBA00023242"/>
    </source>
</evidence>
<evidence type="ECO:0000259" key="6">
    <source>
        <dbReference type="PROSITE" id="PS50811"/>
    </source>
</evidence>
<reference evidence="7" key="2">
    <citation type="submission" date="2022-01" db="EMBL/GenBank/DDBJ databases">
        <authorList>
            <person name="Yamashiro T."/>
            <person name="Shiraishi A."/>
            <person name="Satake H."/>
            <person name="Nakayama K."/>
        </authorList>
    </citation>
    <scope>NUCLEOTIDE SEQUENCE</scope>
</reference>
<dbReference type="SUPFAM" id="SSF118290">
    <property type="entry name" value="WRKY DNA-binding domain"/>
    <property type="match status" value="1"/>
</dbReference>
<evidence type="ECO:0000256" key="2">
    <source>
        <dbReference type="ARBA" id="ARBA00023015"/>
    </source>
</evidence>
<keyword evidence="4" id="KW-0804">Transcription</keyword>
<comment type="caution">
    <text evidence="7">The sequence shown here is derived from an EMBL/GenBank/DDBJ whole genome shotgun (WGS) entry which is preliminary data.</text>
</comment>
<evidence type="ECO:0000256" key="1">
    <source>
        <dbReference type="ARBA" id="ARBA00004123"/>
    </source>
</evidence>
<evidence type="ECO:0000256" key="3">
    <source>
        <dbReference type="ARBA" id="ARBA00023125"/>
    </source>
</evidence>
<dbReference type="InterPro" id="IPR003657">
    <property type="entry name" value="WRKY_dom"/>
</dbReference>
<dbReference type="PANTHER" id="PTHR31221">
    <property type="entry name" value="WRKY TRANSCRIPTION FACTOR PROTEIN 1-RELATED"/>
    <property type="match status" value="1"/>
</dbReference>
<evidence type="ECO:0000256" key="4">
    <source>
        <dbReference type="ARBA" id="ARBA00023163"/>
    </source>
</evidence>
<organism evidence="7 8">
    <name type="scientific">Tanacetum coccineum</name>
    <dbReference type="NCBI Taxonomy" id="301880"/>
    <lineage>
        <taxon>Eukaryota</taxon>
        <taxon>Viridiplantae</taxon>
        <taxon>Streptophyta</taxon>
        <taxon>Embryophyta</taxon>
        <taxon>Tracheophyta</taxon>
        <taxon>Spermatophyta</taxon>
        <taxon>Magnoliopsida</taxon>
        <taxon>eudicotyledons</taxon>
        <taxon>Gunneridae</taxon>
        <taxon>Pentapetalae</taxon>
        <taxon>asterids</taxon>
        <taxon>campanulids</taxon>
        <taxon>Asterales</taxon>
        <taxon>Asteraceae</taxon>
        <taxon>Asteroideae</taxon>
        <taxon>Anthemideae</taxon>
        <taxon>Anthemidinae</taxon>
        <taxon>Tanacetum</taxon>
    </lineage>
</organism>
<dbReference type="InterPro" id="IPR044810">
    <property type="entry name" value="WRKY_plant"/>
</dbReference>
<dbReference type="Proteomes" id="UP001151760">
    <property type="component" value="Unassembled WGS sequence"/>
</dbReference>
<sequence length="128" mass="14220">MIAPADHSTSVQKVVSEPKIVVQTRSEVDLLDDGFKWRIYGQKVVKLIVKLPATIHRCTGVLLDGLLFGKDLVVAEMTCATSHAVGRSSKRHIIFLLCLSKLWNIVRVFETEIAIEVQKISKYAASSN</sequence>
<reference evidence="7" key="1">
    <citation type="journal article" date="2022" name="Int. J. Mol. Sci.">
        <title>Draft Genome of Tanacetum Coccineum: Genomic Comparison of Closely Related Tanacetum-Family Plants.</title>
        <authorList>
            <person name="Yamashiro T."/>
            <person name="Shiraishi A."/>
            <person name="Nakayama K."/>
            <person name="Satake H."/>
        </authorList>
    </citation>
    <scope>NUCLEOTIDE SEQUENCE</scope>
</reference>
<accession>A0ABQ5DS78</accession>
<dbReference type="PANTHER" id="PTHR31221:SF141">
    <property type="entry name" value="WRKY PROTEIN"/>
    <property type="match status" value="1"/>
</dbReference>
<protein>
    <submittedName>
        <fullName evidence="7">Probable WRKY transcription factor 3</fullName>
    </submittedName>
</protein>
<keyword evidence="2" id="KW-0805">Transcription regulation</keyword>
<dbReference type="EMBL" id="BQNB010015586">
    <property type="protein sequence ID" value="GJT41738.1"/>
    <property type="molecule type" value="Genomic_DNA"/>
</dbReference>
<feature type="domain" description="WRKY" evidence="6">
    <location>
        <begin position="26"/>
        <end position="89"/>
    </location>
</feature>
<keyword evidence="3" id="KW-0238">DNA-binding</keyword>
<dbReference type="PROSITE" id="PS50811">
    <property type="entry name" value="WRKY"/>
    <property type="match status" value="1"/>
</dbReference>
<dbReference type="InterPro" id="IPR036576">
    <property type="entry name" value="WRKY_dom_sf"/>
</dbReference>
<comment type="subcellular location">
    <subcellularLocation>
        <location evidence="1">Nucleus</location>
    </subcellularLocation>
</comment>
<gene>
    <name evidence="7" type="ORF">Tco_0941603</name>
</gene>
<proteinExistence type="predicted"/>
<dbReference type="Gene3D" id="2.20.25.80">
    <property type="entry name" value="WRKY domain"/>
    <property type="match status" value="1"/>
</dbReference>
<name>A0ABQ5DS78_9ASTR</name>
<keyword evidence="8" id="KW-1185">Reference proteome</keyword>